<dbReference type="Proteomes" id="UP000790709">
    <property type="component" value="Unassembled WGS sequence"/>
</dbReference>
<protein>
    <submittedName>
        <fullName evidence="1">WH1-domain-containing protein</fullName>
    </submittedName>
</protein>
<comment type="caution">
    <text evidence="1">The sequence shown here is derived from an EMBL/GenBank/DDBJ whole genome shotgun (WGS) entry which is preliminary data.</text>
</comment>
<keyword evidence="2" id="KW-1185">Reference proteome</keyword>
<feature type="non-terminal residue" evidence="1">
    <location>
        <position position="294"/>
    </location>
</feature>
<reference evidence="1" key="1">
    <citation type="journal article" date="2021" name="New Phytol.">
        <title>Evolutionary innovations through gain and loss of genes in the ectomycorrhizal Boletales.</title>
        <authorList>
            <person name="Wu G."/>
            <person name="Miyauchi S."/>
            <person name="Morin E."/>
            <person name="Kuo A."/>
            <person name="Drula E."/>
            <person name="Varga T."/>
            <person name="Kohler A."/>
            <person name="Feng B."/>
            <person name="Cao Y."/>
            <person name="Lipzen A."/>
            <person name="Daum C."/>
            <person name="Hundley H."/>
            <person name="Pangilinan J."/>
            <person name="Johnson J."/>
            <person name="Barry K."/>
            <person name="LaButti K."/>
            <person name="Ng V."/>
            <person name="Ahrendt S."/>
            <person name="Min B."/>
            <person name="Choi I.G."/>
            <person name="Park H."/>
            <person name="Plett J.M."/>
            <person name="Magnuson J."/>
            <person name="Spatafora J.W."/>
            <person name="Nagy L.G."/>
            <person name="Henrissat B."/>
            <person name="Grigoriev I.V."/>
            <person name="Yang Z.L."/>
            <person name="Xu J."/>
            <person name="Martin F.M."/>
        </authorList>
    </citation>
    <scope>NUCLEOTIDE SEQUENCE</scope>
    <source>
        <strain evidence="1">KUC20120723A-06</strain>
    </source>
</reference>
<evidence type="ECO:0000313" key="1">
    <source>
        <dbReference type="EMBL" id="KAH7922551.1"/>
    </source>
</evidence>
<name>A0ACB8B9S0_9AGAM</name>
<evidence type="ECO:0000313" key="2">
    <source>
        <dbReference type="Proteomes" id="UP000790709"/>
    </source>
</evidence>
<dbReference type="EMBL" id="MU266481">
    <property type="protein sequence ID" value="KAH7922551.1"/>
    <property type="molecule type" value="Genomic_DNA"/>
</dbReference>
<proteinExistence type="predicted"/>
<accession>A0ACB8B9S0</accession>
<gene>
    <name evidence="1" type="ORF">BV22DRAFT_967400</name>
</gene>
<sequence length="294" mass="31994">MPAQSALSADEKSKVKSAIPPSGNKILTATAARIYYAHPQPNKWSYGGLEGALAFVRDTARDAFVLKLVDMMGTRGVIWEHELYDGFEYFQDRPFFHSFAGDECMIGFVFADEKDAKTFHKKVVSRKAEKGYVHLSAKVASPEKKKKAAKGGKIDKSMISGPTSGSFVHVAHMGFDAEKGFTSTNVDPSWTAFLGQLESHGIDKGLIEGNMDFIKEFVRDAQKSPPSQPPAAKKKPPPPPAPRRNAHAQQDSVSSTINEDAPAPPPPAPPPPRQPPTRQPPPSRPSPPPQPPRP</sequence>
<organism evidence="1 2">
    <name type="scientific">Leucogyrophana mollusca</name>
    <dbReference type="NCBI Taxonomy" id="85980"/>
    <lineage>
        <taxon>Eukaryota</taxon>
        <taxon>Fungi</taxon>
        <taxon>Dikarya</taxon>
        <taxon>Basidiomycota</taxon>
        <taxon>Agaricomycotina</taxon>
        <taxon>Agaricomycetes</taxon>
        <taxon>Agaricomycetidae</taxon>
        <taxon>Boletales</taxon>
        <taxon>Boletales incertae sedis</taxon>
        <taxon>Leucogyrophana</taxon>
    </lineage>
</organism>